<evidence type="ECO:0000256" key="2">
    <source>
        <dbReference type="ARBA" id="ARBA00023180"/>
    </source>
</evidence>
<dbReference type="PANTHER" id="PTHR11339">
    <property type="entry name" value="EXTRACELLULAR MATRIX GLYCOPROTEIN RELATED"/>
    <property type="match status" value="1"/>
</dbReference>
<dbReference type="Proteomes" id="UP000694865">
    <property type="component" value="Unplaced"/>
</dbReference>
<evidence type="ECO:0000313" key="6">
    <source>
        <dbReference type="RefSeq" id="XP_006820530.1"/>
    </source>
</evidence>
<keyword evidence="2" id="KW-0325">Glycoprotein</keyword>
<feature type="chain" id="PRO_5045507153" evidence="3">
    <location>
        <begin position="21"/>
        <end position="227"/>
    </location>
</feature>
<dbReference type="RefSeq" id="XP_006820530.1">
    <property type="nucleotide sequence ID" value="XM_006820467.1"/>
</dbReference>
<evidence type="ECO:0000256" key="1">
    <source>
        <dbReference type="ARBA" id="ARBA00023157"/>
    </source>
</evidence>
<evidence type="ECO:0000259" key="4">
    <source>
        <dbReference type="PROSITE" id="PS51233"/>
    </source>
</evidence>
<dbReference type="Pfam" id="PF00094">
    <property type="entry name" value="VWD"/>
    <property type="match status" value="1"/>
</dbReference>
<dbReference type="SMART" id="SM00216">
    <property type="entry name" value="VWD"/>
    <property type="match status" value="1"/>
</dbReference>
<reference evidence="6" key="1">
    <citation type="submission" date="2025-08" db="UniProtKB">
        <authorList>
            <consortium name="RefSeq"/>
        </authorList>
    </citation>
    <scope>IDENTIFICATION</scope>
    <source>
        <tissue evidence="6">Testes</tissue>
    </source>
</reference>
<name>A0ABM0MKI9_SACKO</name>
<evidence type="ECO:0000313" key="5">
    <source>
        <dbReference type="Proteomes" id="UP000694865"/>
    </source>
</evidence>
<dbReference type="InterPro" id="IPR001846">
    <property type="entry name" value="VWF_type-D"/>
</dbReference>
<keyword evidence="3" id="KW-0732">Signal</keyword>
<evidence type="ECO:0000256" key="3">
    <source>
        <dbReference type="SAM" id="SignalP"/>
    </source>
</evidence>
<dbReference type="GeneID" id="102803461"/>
<proteinExistence type="predicted"/>
<sequence>MYRFVLVYTLVAATASHVMSMKLGQPNHHSIGVRAGGWGDPEFDTIDGRMYVFSGNCSYVLLRECHDPLGPPRFSVNIVNARTLNTPYTAAVYIDTVYVLIDLEGGSVFRVDLLQGKYLSINNQTSIHIVDIVDKWEDVENGITIRQFNYKILVTKRDEFSVCWDGKGRVDVKVNDNFNGEVCGLLGNANDNPDDDLQELTSEGLQLVENVNDFAMSWQIKDSCRIE</sequence>
<feature type="domain" description="VWFD" evidence="4">
    <location>
        <begin position="33"/>
        <end position="225"/>
    </location>
</feature>
<keyword evidence="1" id="KW-1015">Disulfide bond</keyword>
<gene>
    <name evidence="6" type="primary">LOC102803461</name>
</gene>
<protein>
    <submittedName>
        <fullName evidence="6">Kielin/chordin-like protein-like</fullName>
    </submittedName>
</protein>
<keyword evidence="5" id="KW-1185">Reference proteome</keyword>
<dbReference type="PROSITE" id="PS51233">
    <property type="entry name" value="VWFD"/>
    <property type="match status" value="1"/>
</dbReference>
<dbReference type="InterPro" id="IPR050780">
    <property type="entry name" value="Mucin_vWF_Thrombospondin_sf"/>
</dbReference>
<organism evidence="5 6">
    <name type="scientific">Saccoglossus kowalevskii</name>
    <name type="common">Acorn worm</name>
    <dbReference type="NCBI Taxonomy" id="10224"/>
    <lineage>
        <taxon>Eukaryota</taxon>
        <taxon>Metazoa</taxon>
        <taxon>Hemichordata</taxon>
        <taxon>Enteropneusta</taxon>
        <taxon>Harrimaniidae</taxon>
        <taxon>Saccoglossus</taxon>
    </lineage>
</organism>
<accession>A0ABM0MKI9</accession>
<feature type="signal peptide" evidence="3">
    <location>
        <begin position="1"/>
        <end position="20"/>
    </location>
</feature>